<name>A0A1I6J209_9FIRM</name>
<feature type="transmembrane region" description="Helical" evidence="6">
    <location>
        <begin position="196"/>
        <end position="214"/>
    </location>
</feature>
<feature type="transmembrane region" description="Helical" evidence="6">
    <location>
        <begin position="59"/>
        <end position="80"/>
    </location>
</feature>
<accession>A0A1I6J209</accession>
<feature type="transmembrane region" description="Helical" evidence="6">
    <location>
        <begin position="531"/>
        <end position="559"/>
    </location>
</feature>
<evidence type="ECO:0000256" key="6">
    <source>
        <dbReference type="PIRNR" id="PIRNR018968"/>
    </source>
</evidence>
<evidence type="ECO:0000256" key="4">
    <source>
        <dbReference type="ARBA" id="ARBA00022989"/>
    </source>
</evidence>
<feature type="transmembrane region" description="Helical" evidence="6">
    <location>
        <begin position="593"/>
        <end position="616"/>
    </location>
</feature>
<feature type="domain" description="ABC3 transporter permease C-terminal" evidence="7">
    <location>
        <begin position="61"/>
        <end position="169"/>
    </location>
</feature>
<feature type="transmembrane region" description="Helical" evidence="6">
    <location>
        <begin position="152"/>
        <end position="175"/>
    </location>
</feature>
<feature type="transmembrane region" description="Helical" evidence="6">
    <location>
        <begin position="101"/>
        <end position="126"/>
    </location>
</feature>
<keyword evidence="2 6" id="KW-1003">Cell membrane</keyword>
<keyword evidence="3 6" id="KW-0812">Transmembrane</keyword>
<feature type="transmembrane region" description="Helical" evidence="6">
    <location>
        <begin position="21"/>
        <end position="39"/>
    </location>
</feature>
<dbReference type="RefSeq" id="WP_242940485.1">
    <property type="nucleotide sequence ID" value="NZ_FOYZ01000004.1"/>
</dbReference>
<dbReference type="EMBL" id="FOYZ01000004">
    <property type="protein sequence ID" value="SFR73032.1"/>
    <property type="molecule type" value="Genomic_DNA"/>
</dbReference>
<protein>
    <submittedName>
        <fullName evidence="8">Putative ABC transport system permease protein</fullName>
    </submittedName>
</protein>
<evidence type="ECO:0000259" key="7">
    <source>
        <dbReference type="Pfam" id="PF02687"/>
    </source>
</evidence>
<dbReference type="Pfam" id="PF02687">
    <property type="entry name" value="FtsX"/>
    <property type="match status" value="1"/>
</dbReference>
<proteinExistence type="inferred from homology"/>
<evidence type="ECO:0000313" key="9">
    <source>
        <dbReference type="Proteomes" id="UP000199659"/>
    </source>
</evidence>
<dbReference type="AlphaFoldDB" id="A0A1I6J209"/>
<evidence type="ECO:0000256" key="1">
    <source>
        <dbReference type="ARBA" id="ARBA00004651"/>
    </source>
</evidence>
<keyword evidence="6" id="KW-0813">Transport</keyword>
<organism evidence="8 9">
    <name type="scientific">Anaeromicropila populeti</name>
    <dbReference type="NCBI Taxonomy" id="37658"/>
    <lineage>
        <taxon>Bacteria</taxon>
        <taxon>Bacillati</taxon>
        <taxon>Bacillota</taxon>
        <taxon>Clostridia</taxon>
        <taxon>Lachnospirales</taxon>
        <taxon>Lachnospiraceae</taxon>
        <taxon>Anaeromicropila</taxon>
    </lineage>
</organism>
<sequence length="660" mass="75928">MFYPKLAWNNLVKNRKSYIPYALSCIFAIITFFSLNSVYKSDSFKNIPHAESLYLILKLGSWVIAIFSTIFIFYTNNFLIKQRKKELGLYSILGLEKKHMAKVLFLETVYMAVISITAGTLFGFLMGKLSFLGLQRLLKIDRVYEFTLSGKAIGTTILLYCSIYAIVLVSNLFRVHMTKPIELLKGGQHGEKEPKASWLLALVGVITLGAAYYISITIQNPIETIMMFFVAVILVIIGTFCIFTAGSIVILKLLKKNKSYYYRPKNFISVSTMIYRMKQNAAGLSNICILSTMVLVMLTGSVALYVGQKDVLYEQFPYHVMITTKQSDKNEDIINSLIKEQAEKDKVFIEDQVSCKYTMVLALNKEKNTFVCDFDVSANMALKYCNLFFIDQESYNKFAKEQIDLTEKQVLLFRKKKEKNYNTILLGNQEFSVAYNMDSMLRSKRKNTAFDDYCYIVMKDEQVITQVVKSMTEGLSGETLEEFCGEKTFFFFDVKAEEEKRIQYTQSLMEKLDQESFLLDFNSYYLSFRDWYYTFGGLLFLGVFLGLLFLMMAILIIYYKQISEGYEDHDRFLIMQKVGMSRSEVKSTITKQVLMVFFLPLVFAVIHLAFAMPVLIRILALFSLYNTTLILLCAAVIALVFAVLYCISYMATAKAYFKLV</sequence>
<feature type="transmembrane region" description="Helical" evidence="6">
    <location>
        <begin position="283"/>
        <end position="306"/>
    </location>
</feature>
<comment type="similarity">
    <text evidence="6">Belongs to the ABC-4 integral membrane protein family.</text>
</comment>
<gene>
    <name evidence="8" type="ORF">SAMN05661086_01374</name>
</gene>
<comment type="subcellular location">
    <subcellularLocation>
        <location evidence="1 6">Cell membrane</location>
        <topology evidence="1 6">Multi-pass membrane protein</topology>
    </subcellularLocation>
</comment>
<evidence type="ECO:0000256" key="2">
    <source>
        <dbReference type="ARBA" id="ARBA00022475"/>
    </source>
</evidence>
<dbReference type="PANTHER" id="PTHR46795">
    <property type="entry name" value="ABC TRANSPORTER PERMEASE-RELATED-RELATED"/>
    <property type="match status" value="1"/>
</dbReference>
<dbReference type="GO" id="GO:0055085">
    <property type="term" value="P:transmembrane transport"/>
    <property type="evidence" value="ECO:0007669"/>
    <property type="project" value="UniProtKB-UniRule"/>
</dbReference>
<evidence type="ECO:0000256" key="5">
    <source>
        <dbReference type="ARBA" id="ARBA00023136"/>
    </source>
</evidence>
<dbReference type="InterPro" id="IPR052536">
    <property type="entry name" value="ABC-4_Integral_Memb_Prot"/>
</dbReference>
<dbReference type="GO" id="GO:0005886">
    <property type="term" value="C:plasma membrane"/>
    <property type="evidence" value="ECO:0007669"/>
    <property type="project" value="UniProtKB-SubCell"/>
</dbReference>
<feature type="transmembrane region" description="Helical" evidence="6">
    <location>
        <begin position="628"/>
        <end position="651"/>
    </location>
</feature>
<evidence type="ECO:0000313" key="8">
    <source>
        <dbReference type="EMBL" id="SFR73032.1"/>
    </source>
</evidence>
<keyword evidence="5 6" id="KW-0472">Membrane</keyword>
<keyword evidence="4 6" id="KW-1133">Transmembrane helix</keyword>
<keyword evidence="9" id="KW-1185">Reference proteome</keyword>
<dbReference type="STRING" id="37658.SAMN05661086_01374"/>
<dbReference type="PANTHER" id="PTHR46795:SF3">
    <property type="entry name" value="ABC TRANSPORTER PERMEASE"/>
    <property type="match status" value="1"/>
</dbReference>
<dbReference type="InterPro" id="IPR027022">
    <property type="entry name" value="ABC_permease_BceB-typ"/>
</dbReference>
<dbReference type="Proteomes" id="UP000199659">
    <property type="component" value="Unassembled WGS sequence"/>
</dbReference>
<evidence type="ECO:0000256" key="3">
    <source>
        <dbReference type="ARBA" id="ARBA00022692"/>
    </source>
</evidence>
<feature type="transmembrane region" description="Helical" evidence="6">
    <location>
        <begin position="226"/>
        <end position="254"/>
    </location>
</feature>
<reference evidence="8 9" key="1">
    <citation type="submission" date="2016-10" db="EMBL/GenBank/DDBJ databases">
        <authorList>
            <person name="de Groot N.N."/>
        </authorList>
    </citation>
    <scope>NUCLEOTIDE SEQUENCE [LARGE SCALE GENOMIC DNA]</scope>
    <source>
        <strain evidence="8 9">743A</strain>
    </source>
</reference>
<dbReference type="PIRSF" id="PIRSF018968">
    <property type="entry name" value="ABC_permease_BceB"/>
    <property type="match status" value="1"/>
</dbReference>
<dbReference type="InterPro" id="IPR003838">
    <property type="entry name" value="ABC3_permease_C"/>
</dbReference>